<name>A0A1D9QJQ1_SCLS1</name>
<gene>
    <name evidence="1" type="ORF">sscle_14g099340</name>
</gene>
<dbReference type="AlphaFoldDB" id="A0A1D9QJQ1"/>
<accession>A0A1D9QJQ1</accession>
<evidence type="ECO:0000313" key="2">
    <source>
        <dbReference type="Proteomes" id="UP000177798"/>
    </source>
</evidence>
<reference evidence="2" key="1">
    <citation type="journal article" date="2017" name="Genome Biol. Evol.">
        <title>The complete genome sequence of the phytopathogenic fungus Sclerotinia sclerotiorum reveals insights into the genome architecture of broad host range pathogens.</title>
        <authorList>
            <person name="Derbyshire M."/>
            <person name="Denton-Giles M."/>
            <person name="Hegedus D."/>
            <person name="Seifbarghy S."/>
            <person name="Rollins J."/>
            <person name="van Kan J."/>
            <person name="Seidl M.F."/>
            <person name="Faino L."/>
            <person name="Mbengue M."/>
            <person name="Navaud O."/>
            <person name="Raffaele S."/>
            <person name="Hammond-Kosack K."/>
            <person name="Heard S."/>
            <person name="Oliver R."/>
        </authorList>
    </citation>
    <scope>NUCLEOTIDE SEQUENCE [LARGE SCALE GENOMIC DNA]</scope>
    <source>
        <strain evidence="2">ATCC 18683 / 1980 / Ss-1</strain>
    </source>
</reference>
<dbReference type="OrthoDB" id="3565148at2759"/>
<dbReference type="EMBL" id="CP017827">
    <property type="protein sequence ID" value="APA15164.1"/>
    <property type="molecule type" value="Genomic_DNA"/>
</dbReference>
<dbReference type="Proteomes" id="UP000177798">
    <property type="component" value="Chromosome 14"/>
</dbReference>
<protein>
    <submittedName>
        <fullName evidence="1">Uncharacterized protein</fullName>
    </submittedName>
</protein>
<proteinExistence type="predicted"/>
<sequence length="137" mass="15251">MAGLAEHRRQKELAASVIHIGTIYGAGYASQLDRIIYSKPAFWSTALIPTFERDFYQLFAEVVTPDSGHKSIEILDGTCKVSVNDQDHPVRKSEPFLSQFIKNYDRLSSAVGDGQSRVPLKAQLAHAHDQNQTHSIV</sequence>
<evidence type="ECO:0000313" key="1">
    <source>
        <dbReference type="EMBL" id="APA15164.1"/>
    </source>
</evidence>
<dbReference type="KEGG" id="ssl:SS1G_08762"/>
<dbReference type="VEuPathDB" id="FungiDB:sscle_14g099340"/>
<dbReference type="RefSeq" id="XP_001589998.1">
    <property type="nucleotide sequence ID" value="XM_001589948.1"/>
</dbReference>
<organism evidence="1 2">
    <name type="scientific">Sclerotinia sclerotiorum (strain ATCC 18683 / 1980 / Ss-1)</name>
    <name type="common">White mold</name>
    <name type="synonym">Whetzelinia sclerotiorum</name>
    <dbReference type="NCBI Taxonomy" id="665079"/>
    <lineage>
        <taxon>Eukaryota</taxon>
        <taxon>Fungi</taxon>
        <taxon>Dikarya</taxon>
        <taxon>Ascomycota</taxon>
        <taxon>Pezizomycotina</taxon>
        <taxon>Leotiomycetes</taxon>
        <taxon>Helotiales</taxon>
        <taxon>Sclerotiniaceae</taxon>
        <taxon>Sclerotinia</taxon>
    </lineage>
</organism>